<dbReference type="GO" id="GO:0046872">
    <property type="term" value="F:metal ion binding"/>
    <property type="evidence" value="ECO:0007669"/>
    <property type="project" value="UniProtKB-KW"/>
</dbReference>
<keyword evidence="12" id="KW-0274">FAD</keyword>
<dbReference type="GO" id="GO:0006537">
    <property type="term" value="P:glutamate biosynthetic process"/>
    <property type="evidence" value="ECO:0007669"/>
    <property type="project" value="UniProtKB-KW"/>
</dbReference>
<dbReference type="PANTHER" id="PTHR11938:SF148">
    <property type="entry name" value="GLUTAMATE SYNTHASE [NADPH] LARGE CHAIN"/>
    <property type="match status" value="1"/>
</dbReference>
<gene>
    <name evidence="26" type="primary">gltB_3</name>
    <name evidence="26" type="ORF">CZ814_03561</name>
</gene>
<comment type="pathway">
    <text evidence="20">Amino-acid biosynthesis; L-glutamate biosynthesis via GLT pathway; L-glutamate from 2-oxoglutarate and L-glutamine (NADP(+) route): step 1/1.</text>
</comment>
<evidence type="ECO:0000256" key="5">
    <source>
        <dbReference type="ARBA" id="ARBA00004909"/>
    </source>
</evidence>
<dbReference type="Gene3D" id="3.20.20.70">
    <property type="entry name" value="Aldolase class I"/>
    <property type="match status" value="2"/>
</dbReference>
<evidence type="ECO:0000256" key="15">
    <source>
        <dbReference type="ARBA" id="ARBA00023002"/>
    </source>
</evidence>
<keyword evidence="11" id="KW-0479">Metal-binding</keyword>
<organism evidence="26 27">
    <name type="scientific">Photobacterium toruni</name>
    <dbReference type="NCBI Taxonomy" id="1935446"/>
    <lineage>
        <taxon>Bacteria</taxon>
        <taxon>Pseudomonadati</taxon>
        <taxon>Pseudomonadota</taxon>
        <taxon>Gammaproteobacteria</taxon>
        <taxon>Vibrionales</taxon>
        <taxon>Vibrionaceae</taxon>
        <taxon>Photobacterium</taxon>
    </lineage>
</organism>
<dbReference type="PANTHER" id="PTHR11938">
    <property type="entry name" value="FAD NADPH DEHYDROGENASE/OXIDOREDUCTASE"/>
    <property type="match status" value="1"/>
</dbReference>
<dbReference type="InterPro" id="IPR036485">
    <property type="entry name" value="Glu_synth_asu_C_sf"/>
</dbReference>
<evidence type="ECO:0000256" key="21">
    <source>
        <dbReference type="ARBA" id="ARBA00048151"/>
    </source>
</evidence>
<comment type="cofactor">
    <cofactor evidence="3">
        <name>FAD</name>
        <dbReference type="ChEBI" id="CHEBI:57692"/>
    </cofactor>
</comment>
<dbReference type="InterPro" id="IPR002932">
    <property type="entry name" value="Glu_synthdom"/>
</dbReference>
<keyword evidence="15 26" id="KW-0560">Oxidoreductase</keyword>
<dbReference type="InterPro" id="IPR029055">
    <property type="entry name" value="Ntn_hydrolases_N"/>
</dbReference>
<sequence>MSNHYLFSFCSKTVYNKQEQGRIAMSLYNPSLEKDNCGFGLIANIEGKTSHKLVRTAISALDRMTHRGGIAADGKTGDGCGLLIKKPDNFYRIIAAEKQWNLSREFAVGMIFLSQDPILAQHAREIINQELITETLSIAGWREVPINSTVLGPIAQQSLPAIEQVFINAPAGWKPRDIERRLYIARRRIEKRITDDKEFYICSLSTQVTVYKGLFMPADLPKFYQDLGDIRLESSICLFHQRFSTNTQPRWPLAQPFRYLAHNGEINTITGNRQWARARAYKFSSPLLPDLKTAAPFVNETGSDSSSLDNMLELFLAGGMDLFRAMRMLVPPAWQNHPDMDPALRAFYDFNSKHMEPWDGPAGIVMSDGRYAACNLDRNGLRPARYVITKDKLITIASEVGIWDYTPDEVAEKGRVGPGELLVIDTKFAKIWHSQDIDNELMSRHPYKQWMDTHVQHLVPIEQLDDSHISQRSLNDNQLNTHHKQFNVSREELDQVLRVIGENGQEATGSMGDDAPMAVLSSQQRPITDYFRQMFAQVTNPPIDPLREKHVMSLASCIGREINVFCETDSHAQRVAFKSPVLLHSDLKQLLALDQQYYASNQLDITFDPQHTDLEQAIVSLCDKAQQLVKQGAVLIILSDRAISKNTLPIPAAMAVGAVQRRLVDNNLRCDTNIVVETATARDPHQFAVLLGFGATAVYPYLAYESLAKMVDNNVINKSYREVMINYRNGIDKGLFKIMSKMGISTISSYRCSMLFEAIGLGNDIIELCFKGVSSRIAGADFSDIQQDLHNLARTAWLKRKPIDHGGLLKYVHGGEFHAYNPDVVSTLQKAVKSGNYHDYLAFAEQVNHRPVAAIRDLLALADTDSPIAIEKVEAATELYKRFDSAAMSIGALSPEAHEALAIAMNRLGGCSNSGEGGEDPRRFGTERNSRIKQVASGRFGVTPHYLVNADVIQIKVAQGAKPGEGGQLPGHKVTTEIAKLRFAVPGVTLISPPPHHDIYSIEDLAQLIFDLKQVNPKALVSVKLVSEPGVGTIATGVAKAYADLITISGYDGGTGASPLTSVKYAGSPWELGLAETQQALVTNGLRHKIRLQVDGGLKTGLDVVKATILGAESFGFGTAPMVALGCKYLRICHLNNCATGVATQDEKLRRDFFKGLPEQVMNYFIGVGEEVRQLLAQLGVKQLIDLIGRTDLLQQLEGVTAKQSKLDLSPLLVAPTPQAGKTVYCSEANSPFDDAQLSQQLLEHTLNAIENRSGGDYHFPICNTDRSIGARLSGEIAHRYGNQGMASAPIRLNFIGTAGQSFGVWNAGGVNLNLTGDANDYVGKGMAGGKIAIRPPLGSAFKSNDATIIGNTCLYGATGGKLFAAGKAGERFAVRNSGTIAVVEGAGDNACEYMTGGIVAILGKTGVNFGAGMTGGFAYILDEDGDFAGRVNPELIEAVALDQLKIHQEHLRGLIDRHLQETGSTRANEILANFEQWIPKFYLAKPKSADINTLLGHQSRSESELRLQAQ</sequence>
<dbReference type="Pfam" id="PF04898">
    <property type="entry name" value="Glu_syn_central"/>
    <property type="match status" value="1"/>
</dbReference>
<evidence type="ECO:0000256" key="14">
    <source>
        <dbReference type="ARBA" id="ARBA00022962"/>
    </source>
</evidence>
<dbReference type="Pfam" id="PF01493">
    <property type="entry name" value="GXGXG"/>
    <property type="match status" value="1"/>
</dbReference>
<feature type="domain" description="Glutamine amidotransferase type-2" evidence="25">
    <location>
        <begin position="37"/>
        <end position="427"/>
    </location>
</feature>
<comment type="similarity">
    <text evidence="6">Belongs to the glutamate synthase family.</text>
</comment>
<evidence type="ECO:0000256" key="7">
    <source>
        <dbReference type="ARBA" id="ARBA00012079"/>
    </source>
</evidence>
<dbReference type="EMBL" id="FUWP01000029">
    <property type="protein sequence ID" value="SKA54974.1"/>
    <property type="molecule type" value="Genomic_DNA"/>
</dbReference>
<dbReference type="FunFam" id="2.160.20.60:FF:000002">
    <property type="entry name" value="Glutamate synthase, large subunit"/>
    <property type="match status" value="1"/>
</dbReference>
<evidence type="ECO:0000256" key="10">
    <source>
        <dbReference type="ARBA" id="ARBA00022643"/>
    </source>
</evidence>
<evidence type="ECO:0000256" key="23">
    <source>
        <dbReference type="ARBA" id="ARBA00072108"/>
    </source>
</evidence>
<evidence type="ECO:0000256" key="8">
    <source>
        <dbReference type="ARBA" id="ARBA00022605"/>
    </source>
</evidence>
<dbReference type="Gene3D" id="3.60.20.10">
    <property type="entry name" value="Glutamine Phosphoribosylpyrophosphate, subunit 1, domain 1"/>
    <property type="match status" value="1"/>
</dbReference>
<evidence type="ECO:0000259" key="25">
    <source>
        <dbReference type="PROSITE" id="PS51278"/>
    </source>
</evidence>
<dbReference type="Gene3D" id="2.160.20.60">
    <property type="entry name" value="Glutamate synthase, alpha subunit, C-terminal domain"/>
    <property type="match status" value="1"/>
</dbReference>
<dbReference type="CDD" id="cd00982">
    <property type="entry name" value="gltB_C"/>
    <property type="match status" value="1"/>
</dbReference>
<evidence type="ECO:0000256" key="18">
    <source>
        <dbReference type="ARBA" id="ARBA00023164"/>
    </source>
</evidence>
<evidence type="ECO:0000313" key="27">
    <source>
        <dbReference type="Proteomes" id="UP000191116"/>
    </source>
</evidence>
<dbReference type="GO" id="GO:0051538">
    <property type="term" value="F:3 iron, 4 sulfur cluster binding"/>
    <property type="evidence" value="ECO:0007669"/>
    <property type="project" value="UniProtKB-KW"/>
</dbReference>
<keyword evidence="8" id="KW-0028">Amino-acid biosynthesis</keyword>
<keyword evidence="17" id="KW-0411">Iron-sulfur</keyword>
<comment type="cofactor">
    <cofactor evidence="1">
        <name>FMN</name>
        <dbReference type="ChEBI" id="CHEBI:58210"/>
    </cofactor>
</comment>
<dbReference type="FunFam" id="3.60.20.10:FF:000001">
    <property type="entry name" value="Glutamate synthase, large subunit"/>
    <property type="match status" value="1"/>
</dbReference>
<dbReference type="SUPFAM" id="SSF69336">
    <property type="entry name" value="Alpha subunit of glutamate synthase, C-terminal domain"/>
    <property type="match status" value="1"/>
</dbReference>
<dbReference type="Pfam" id="PF00310">
    <property type="entry name" value="GATase_2"/>
    <property type="match status" value="1"/>
</dbReference>
<dbReference type="GO" id="GO:0004355">
    <property type="term" value="F:glutamate synthase (NADPH) activity"/>
    <property type="evidence" value="ECO:0007669"/>
    <property type="project" value="UniProtKB-EC"/>
</dbReference>
<evidence type="ECO:0000256" key="9">
    <source>
        <dbReference type="ARBA" id="ARBA00022630"/>
    </source>
</evidence>
<evidence type="ECO:0000256" key="17">
    <source>
        <dbReference type="ARBA" id="ARBA00023014"/>
    </source>
</evidence>
<evidence type="ECO:0000256" key="3">
    <source>
        <dbReference type="ARBA" id="ARBA00001974"/>
    </source>
</evidence>
<dbReference type="InterPro" id="IPR002489">
    <property type="entry name" value="Glu_synth_asu_C"/>
</dbReference>
<accession>A0A1T4UQI3</accession>
<comment type="cofactor">
    <cofactor evidence="2">
        <name>[3Fe-4S] cluster</name>
        <dbReference type="ChEBI" id="CHEBI:21137"/>
    </cofactor>
</comment>
<evidence type="ECO:0000256" key="24">
    <source>
        <dbReference type="ARBA" id="ARBA00079921"/>
    </source>
</evidence>
<dbReference type="PROSITE" id="PS51278">
    <property type="entry name" value="GATASE_TYPE_2"/>
    <property type="match status" value="1"/>
</dbReference>
<comment type="catalytic activity">
    <reaction evidence="21">
        <text>2 L-glutamate + NADP(+) = L-glutamine + 2-oxoglutarate + NADPH + H(+)</text>
        <dbReference type="Rhea" id="RHEA:15501"/>
        <dbReference type="ChEBI" id="CHEBI:15378"/>
        <dbReference type="ChEBI" id="CHEBI:16810"/>
        <dbReference type="ChEBI" id="CHEBI:29985"/>
        <dbReference type="ChEBI" id="CHEBI:57783"/>
        <dbReference type="ChEBI" id="CHEBI:58349"/>
        <dbReference type="ChEBI" id="CHEBI:58359"/>
        <dbReference type="EC" id="1.4.1.13"/>
    </reaction>
</comment>
<evidence type="ECO:0000256" key="6">
    <source>
        <dbReference type="ARBA" id="ARBA00009716"/>
    </source>
</evidence>
<evidence type="ECO:0000256" key="12">
    <source>
        <dbReference type="ARBA" id="ARBA00022827"/>
    </source>
</evidence>
<keyword evidence="14" id="KW-0315">Glutamine amidotransferase</keyword>
<dbReference type="SUPFAM" id="SSF56235">
    <property type="entry name" value="N-terminal nucleophile aminohydrolases (Ntn hydrolases)"/>
    <property type="match status" value="1"/>
</dbReference>
<dbReference type="InterPro" id="IPR006982">
    <property type="entry name" value="Glu_synth_centr_N"/>
</dbReference>
<dbReference type="InterPro" id="IPR013785">
    <property type="entry name" value="Aldolase_TIM"/>
</dbReference>
<dbReference type="CDD" id="cd00713">
    <property type="entry name" value="GltS"/>
    <property type="match status" value="1"/>
</dbReference>
<evidence type="ECO:0000256" key="19">
    <source>
        <dbReference type="ARBA" id="ARBA00023291"/>
    </source>
</evidence>
<dbReference type="EC" id="1.4.1.13" evidence="7"/>
<keyword evidence="19" id="KW-0003">3Fe-4S</keyword>
<dbReference type="CDD" id="cd02808">
    <property type="entry name" value="GltS_FMN"/>
    <property type="match status" value="1"/>
</dbReference>
<dbReference type="NCBIfam" id="NF008730">
    <property type="entry name" value="PRK11750.1"/>
    <property type="match status" value="1"/>
</dbReference>
<protein>
    <recommendedName>
        <fullName evidence="23">Glutamate synthase [NADPH] large chain</fullName>
        <ecNumber evidence="7">1.4.1.13</ecNumber>
    </recommendedName>
    <alternativeName>
        <fullName evidence="24">Glutamate synthase subunit alpha</fullName>
    </alternativeName>
</protein>
<evidence type="ECO:0000256" key="1">
    <source>
        <dbReference type="ARBA" id="ARBA00001917"/>
    </source>
</evidence>
<evidence type="ECO:0000256" key="16">
    <source>
        <dbReference type="ARBA" id="ARBA00023004"/>
    </source>
</evidence>
<comment type="pathway">
    <text evidence="5">Nitrogen metabolism.</text>
</comment>
<dbReference type="InterPro" id="IPR017932">
    <property type="entry name" value="GATase_2_dom"/>
</dbReference>
<dbReference type="GO" id="GO:0019676">
    <property type="term" value="P:ammonia assimilation cycle"/>
    <property type="evidence" value="ECO:0007669"/>
    <property type="project" value="TreeGrafter"/>
</dbReference>
<proteinExistence type="inferred from homology"/>
<keyword evidence="13" id="KW-0521">NADP</keyword>
<dbReference type="FunFam" id="3.20.20.70:FF:000109">
    <property type="entry name" value="Glutamate synthase, large subunit"/>
    <property type="match status" value="1"/>
</dbReference>
<evidence type="ECO:0000256" key="4">
    <source>
        <dbReference type="ARBA" id="ARBA00004802"/>
    </source>
</evidence>
<dbReference type="InterPro" id="IPR050711">
    <property type="entry name" value="ET-N_metabolism_enzyme"/>
</dbReference>
<evidence type="ECO:0000256" key="20">
    <source>
        <dbReference type="ARBA" id="ARBA00037898"/>
    </source>
</evidence>
<comment type="pathway">
    <text evidence="4">Energy metabolism; nitrogen metabolism.</text>
</comment>
<dbReference type="SUPFAM" id="SSF51395">
    <property type="entry name" value="FMN-linked oxidoreductases"/>
    <property type="match status" value="1"/>
</dbReference>
<evidence type="ECO:0000256" key="11">
    <source>
        <dbReference type="ARBA" id="ARBA00022723"/>
    </source>
</evidence>
<keyword evidence="18" id="KW-0314">Glutamate biosynthesis</keyword>
<dbReference type="Pfam" id="PF01645">
    <property type="entry name" value="Glu_synthase"/>
    <property type="match status" value="1"/>
</dbReference>
<evidence type="ECO:0000256" key="2">
    <source>
        <dbReference type="ARBA" id="ARBA00001927"/>
    </source>
</evidence>
<evidence type="ECO:0000256" key="22">
    <source>
        <dbReference type="ARBA" id="ARBA00053198"/>
    </source>
</evidence>
<keyword evidence="10" id="KW-0288">FMN</keyword>
<comment type="function">
    <text evidence="22">Catalyzes the conversion of L-glutamine and 2-oxoglutarate into two molecules of L-glutamate.</text>
</comment>
<reference evidence="26 27" key="1">
    <citation type="submission" date="2017-02" db="EMBL/GenBank/DDBJ databases">
        <authorList>
            <person name="Peterson S.W."/>
        </authorList>
    </citation>
    <scope>NUCLEOTIDE SEQUENCE [LARGE SCALE GENOMIC DNA]</scope>
    <source>
        <strain evidence="26 27">CECT 9189</strain>
    </source>
</reference>
<dbReference type="FunFam" id="3.20.20.70:FF:000061">
    <property type="entry name" value="Glutamate synthase large subunit"/>
    <property type="match status" value="1"/>
</dbReference>
<name>A0A1T4UQI3_9GAMM</name>
<evidence type="ECO:0000313" key="26">
    <source>
        <dbReference type="EMBL" id="SKA54974.1"/>
    </source>
</evidence>
<dbReference type="Proteomes" id="UP000191116">
    <property type="component" value="Unassembled WGS sequence"/>
</dbReference>
<evidence type="ECO:0000256" key="13">
    <source>
        <dbReference type="ARBA" id="ARBA00022857"/>
    </source>
</evidence>
<keyword evidence="16" id="KW-0408">Iron</keyword>
<keyword evidence="9" id="KW-0285">Flavoprotein</keyword>